<evidence type="ECO:0000313" key="11">
    <source>
        <dbReference type="EMBL" id="SKA63808.1"/>
    </source>
</evidence>
<accession>A0A1T4VG48</accession>
<dbReference type="PANTHER" id="PTHR43390">
    <property type="entry name" value="SIGNAL PEPTIDASE I"/>
    <property type="match status" value="1"/>
</dbReference>
<keyword evidence="8" id="KW-0812">Transmembrane</keyword>
<keyword evidence="12" id="KW-1185">Reference proteome</keyword>
<dbReference type="Proteomes" id="UP000242432">
    <property type="component" value="Unassembled WGS sequence"/>
</dbReference>
<dbReference type="InterPro" id="IPR019533">
    <property type="entry name" value="Peptidase_S26"/>
</dbReference>
<dbReference type="InterPro" id="IPR019757">
    <property type="entry name" value="Pept_S26A_signal_pept_1_Lys-AS"/>
</dbReference>
<dbReference type="RefSeq" id="WP_031491007.1">
    <property type="nucleotide sequence ID" value="NZ_FUXX01000023.1"/>
</dbReference>
<feature type="active site" evidence="7">
    <location>
        <position position="150"/>
    </location>
</feature>
<evidence type="ECO:0000256" key="2">
    <source>
        <dbReference type="ARBA" id="ARBA00009370"/>
    </source>
</evidence>
<evidence type="ECO:0000256" key="3">
    <source>
        <dbReference type="ARBA" id="ARBA00013208"/>
    </source>
</evidence>
<proteinExistence type="inferred from homology"/>
<comment type="similarity">
    <text evidence="2 9">Belongs to the peptidase S26 family.</text>
</comment>
<dbReference type="GO" id="GO:0016020">
    <property type="term" value="C:membrane"/>
    <property type="evidence" value="ECO:0007669"/>
    <property type="project" value="UniProtKB-SubCell"/>
</dbReference>
<evidence type="ECO:0000313" key="12">
    <source>
        <dbReference type="Proteomes" id="UP000242432"/>
    </source>
</evidence>
<dbReference type="Gene3D" id="2.10.109.10">
    <property type="entry name" value="Umud Fragment, subunit A"/>
    <property type="match status" value="1"/>
</dbReference>
<dbReference type="NCBIfam" id="TIGR02227">
    <property type="entry name" value="sigpep_I_bact"/>
    <property type="match status" value="1"/>
</dbReference>
<feature type="transmembrane region" description="Helical" evidence="8">
    <location>
        <begin position="7"/>
        <end position="26"/>
    </location>
</feature>
<dbReference type="PROSITE" id="PS00501">
    <property type="entry name" value="SPASE_I_1"/>
    <property type="match status" value="1"/>
</dbReference>
<dbReference type="GO" id="GO:0004252">
    <property type="term" value="F:serine-type endopeptidase activity"/>
    <property type="evidence" value="ECO:0007669"/>
    <property type="project" value="InterPro"/>
</dbReference>
<dbReference type="PRINTS" id="PR00727">
    <property type="entry name" value="LEADERPTASE"/>
</dbReference>
<comment type="catalytic activity">
    <reaction evidence="1 8">
        <text>Cleavage of hydrophobic, N-terminal signal or leader sequences from secreted and periplasmic proteins.</text>
        <dbReference type="EC" id="3.4.21.89"/>
    </reaction>
</comment>
<gene>
    <name evidence="11" type="ORF">SAMN02745213_01443</name>
</gene>
<dbReference type="InterPro" id="IPR036286">
    <property type="entry name" value="LexA/Signal_pep-like_sf"/>
</dbReference>
<dbReference type="SUPFAM" id="SSF51306">
    <property type="entry name" value="LexA/Signal peptidase"/>
    <property type="match status" value="1"/>
</dbReference>
<evidence type="ECO:0000259" key="10">
    <source>
        <dbReference type="Pfam" id="PF10502"/>
    </source>
</evidence>
<evidence type="ECO:0000256" key="5">
    <source>
        <dbReference type="ARBA" id="ARBA00022670"/>
    </source>
</evidence>
<dbReference type="PANTHER" id="PTHR43390:SF1">
    <property type="entry name" value="CHLOROPLAST PROCESSING PEPTIDASE"/>
    <property type="match status" value="1"/>
</dbReference>
<evidence type="ECO:0000256" key="7">
    <source>
        <dbReference type="PIRSR" id="PIRSR600223-1"/>
    </source>
</evidence>
<evidence type="ECO:0000256" key="1">
    <source>
        <dbReference type="ARBA" id="ARBA00000677"/>
    </source>
</evidence>
<dbReference type="PROSITE" id="PS00760">
    <property type="entry name" value="SPASE_I_2"/>
    <property type="match status" value="1"/>
</dbReference>
<keyword evidence="8" id="KW-0472">Membrane</keyword>
<evidence type="ECO:0000256" key="6">
    <source>
        <dbReference type="ARBA" id="ARBA00022801"/>
    </source>
</evidence>
<keyword evidence="6 8" id="KW-0378">Hydrolase</keyword>
<dbReference type="PROSITE" id="PS00761">
    <property type="entry name" value="SPASE_I_3"/>
    <property type="match status" value="1"/>
</dbReference>
<keyword evidence="5 8" id="KW-0645">Protease</keyword>
<evidence type="ECO:0000256" key="4">
    <source>
        <dbReference type="ARBA" id="ARBA00019232"/>
    </source>
</evidence>
<organism evidence="11 12">
    <name type="scientific">Succinivibrio dextrinosolvens DSM 3072</name>
    <dbReference type="NCBI Taxonomy" id="1123324"/>
    <lineage>
        <taxon>Bacteria</taxon>
        <taxon>Pseudomonadati</taxon>
        <taxon>Pseudomonadota</taxon>
        <taxon>Gammaproteobacteria</taxon>
        <taxon>Aeromonadales</taxon>
        <taxon>Succinivibrionaceae</taxon>
        <taxon>Succinivibrio</taxon>
    </lineage>
</organism>
<dbReference type="GO" id="GO:0009003">
    <property type="term" value="F:signal peptidase activity"/>
    <property type="evidence" value="ECO:0007669"/>
    <property type="project" value="UniProtKB-EC"/>
</dbReference>
<dbReference type="InterPro" id="IPR019756">
    <property type="entry name" value="Pept_S26A_signal_pept_1_Ser-AS"/>
</dbReference>
<reference evidence="12" key="1">
    <citation type="submission" date="2017-02" db="EMBL/GenBank/DDBJ databases">
        <authorList>
            <person name="Varghese N."/>
            <person name="Submissions S."/>
        </authorList>
    </citation>
    <scope>NUCLEOTIDE SEQUENCE [LARGE SCALE GENOMIC DNA]</scope>
    <source>
        <strain evidence="12">DSM 3072</strain>
    </source>
</reference>
<dbReference type="Pfam" id="PF10502">
    <property type="entry name" value="Peptidase_S26"/>
    <property type="match status" value="1"/>
</dbReference>
<dbReference type="GO" id="GO:0006465">
    <property type="term" value="P:signal peptide processing"/>
    <property type="evidence" value="ECO:0007669"/>
    <property type="project" value="InterPro"/>
</dbReference>
<dbReference type="STRING" id="83771.SAMN02910357_00536"/>
<name>A0A1T4VG48_9GAMM</name>
<dbReference type="EC" id="3.4.21.89" evidence="3 8"/>
<protein>
    <recommendedName>
        <fullName evidence="4 8">Signal peptidase I</fullName>
        <ecNumber evidence="3 8">3.4.21.89</ecNumber>
    </recommendedName>
</protein>
<keyword evidence="8" id="KW-1133">Transmembrane helix</keyword>
<comment type="subcellular location">
    <subcellularLocation>
        <location evidence="9">Membrane</location>
        <topology evidence="9">Multi-pass membrane protein</topology>
    </subcellularLocation>
</comment>
<dbReference type="AlphaFoldDB" id="A0A1T4VG48"/>
<feature type="active site" evidence="7">
    <location>
        <position position="95"/>
    </location>
</feature>
<sequence>MNVVFENLFSWILFILTILTGIAYFYDYKYTRPKRLANVAKAKEETAGKLTSKVEKQMLEPKDIIGQTGSLFFVILFVFVFRSFIIEPFRIPSGSMLPTLQDGDFIAVSKWSYGIRNPLTNSVLINTSTPERGDVIVFKYPEDKNVDFIKRVVGMPGDIVIYQNKNIYLLKAGSPDDAIPEQVSTKLVETIDEEISGLGLADKYEVYEEKLGNTSHRMRVNTSAPMMSQYFYKQHNTPVGMWRVPENCYFVMGDNRDNSKDSRFWGFVPMENIKGKTIGIWLSFDFKHDSSSSMPEWIPSAVRFDRIGGLK</sequence>
<feature type="transmembrane region" description="Helical" evidence="8">
    <location>
        <begin position="64"/>
        <end position="85"/>
    </location>
</feature>
<dbReference type="EMBL" id="FUXX01000023">
    <property type="protein sequence ID" value="SKA63808.1"/>
    <property type="molecule type" value="Genomic_DNA"/>
</dbReference>
<feature type="domain" description="Peptidase S26" evidence="10">
    <location>
        <begin position="70"/>
        <end position="281"/>
    </location>
</feature>
<evidence type="ECO:0000256" key="8">
    <source>
        <dbReference type="RuleBase" id="RU003993"/>
    </source>
</evidence>
<evidence type="ECO:0000256" key="9">
    <source>
        <dbReference type="RuleBase" id="RU362042"/>
    </source>
</evidence>
<dbReference type="InterPro" id="IPR019758">
    <property type="entry name" value="Pept_S26A_signal_pept_1_CS"/>
</dbReference>
<dbReference type="CDD" id="cd06530">
    <property type="entry name" value="S26_SPase_I"/>
    <property type="match status" value="1"/>
</dbReference>
<dbReference type="InterPro" id="IPR000223">
    <property type="entry name" value="Pept_S26A_signal_pept_1"/>
</dbReference>